<evidence type="ECO:0000256" key="1">
    <source>
        <dbReference type="ARBA" id="ARBA00022737"/>
    </source>
</evidence>
<feature type="domain" description="DUF7593" evidence="6">
    <location>
        <begin position="598"/>
        <end position="732"/>
    </location>
</feature>
<feature type="region of interest" description="Disordered" evidence="5">
    <location>
        <begin position="190"/>
        <end position="212"/>
    </location>
</feature>
<evidence type="ECO:0000256" key="5">
    <source>
        <dbReference type="SAM" id="MobiDB-lite"/>
    </source>
</evidence>
<dbReference type="PANTHER" id="PTHR24198:SF165">
    <property type="entry name" value="ANKYRIN REPEAT-CONTAINING PROTEIN-RELATED"/>
    <property type="match status" value="1"/>
</dbReference>
<feature type="compositionally biased region" description="Basic and acidic residues" evidence="5">
    <location>
        <begin position="21"/>
        <end position="34"/>
    </location>
</feature>
<dbReference type="SUPFAM" id="SSF48403">
    <property type="entry name" value="Ankyrin repeat"/>
    <property type="match status" value="1"/>
</dbReference>
<comment type="caution">
    <text evidence="8">The sequence shown here is derived from an EMBL/GenBank/DDBJ whole genome shotgun (WGS) entry which is preliminary data.</text>
</comment>
<feature type="non-terminal residue" evidence="8">
    <location>
        <position position="1"/>
    </location>
</feature>
<dbReference type="PRINTS" id="PR01415">
    <property type="entry name" value="ANKYRIN"/>
</dbReference>
<dbReference type="Proteomes" id="UP000308768">
    <property type="component" value="Unassembled WGS sequence"/>
</dbReference>
<evidence type="ECO:0000313" key="8">
    <source>
        <dbReference type="EMBL" id="TKA65069.1"/>
    </source>
</evidence>
<dbReference type="Gene3D" id="1.25.40.20">
    <property type="entry name" value="Ankyrin repeat-containing domain"/>
    <property type="match status" value="1"/>
</dbReference>
<feature type="coiled-coil region" evidence="4">
    <location>
        <begin position="567"/>
        <end position="601"/>
    </location>
</feature>
<evidence type="ECO:0000256" key="2">
    <source>
        <dbReference type="ARBA" id="ARBA00023043"/>
    </source>
</evidence>
<organism evidence="8 9">
    <name type="scientific">Cryomyces minteri</name>
    <dbReference type="NCBI Taxonomy" id="331657"/>
    <lineage>
        <taxon>Eukaryota</taxon>
        <taxon>Fungi</taxon>
        <taxon>Dikarya</taxon>
        <taxon>Ascomycota</taxon>
        <taxon>Pezizomycotina</taxon>
        <taxon>Dothideomycetes</taxon>
        <taxon>Dothideomycetes incertae sedis</taxon>
        <taxon>Cryomyces</taxon>
    </lineage>
</organism>
<dbReference type="InterPro" id="IPR002110">
    <property type="entry name" value="Ankyrin_rpt"/>
</dbReference>
<evidence type="ECO:0000256" key="4">
    <source>
        <dbReference type="SAM" id="Coils"/>
    </source>
</evidence>
<sequence>AETVISSPVKLREAHKHAKAIKTENDDGDHRDDAQALVRDTVPPLQGSRQNEVDTELKAEKNEGHGRTTTPDDSEHTALENDPGALDIADNDGNTPLQYASLHGHKEIVEFLIGKDCRLDTFNISKHDTPLIDAVENSETDIVRVLLDAGVDPHCQNLEGNQPLDLLPDDDTKDEIEELLRAAIRKASVKSGSRPPLKHEQSVSQQPTAGPNLLYLDPNTKNLYKMAQIGDDKTVSEWIGRARVAPDHSCVKVAARGGHIICVRHLLAHIGEKDYEQYMLATIGRGHHDMVKFFIQQDDFDPTQRSEQTGKTYFEIAEERQGPNWQVERDALKDAYDKYVATHHGGHEPSSSPQVQKSRARTRGGPSGSLKVRKRGASGETIDRPKRKKLLSARVYRRDASSSEDEGEISSVVESHADMEMSPEPMLRESPVRLRAASQTRSGSSESHSQLLSRRSPSKRALPPPSAPEDKQLDTAMDLDQETAVAPLPHHSIDITSQPLRSQDPSGIDFDMTEEELAARLAEKEAEIEAERTAQRAAERALAEKRDAEVAAEAERMAAIERQQLEARRLQDIEDQRLKELEEAKRQAERAEQRQLMLDRLPNWIAAALQRNNESAQPSSRNSILPVQVVKYLEIDQECVDEVQREEPWMLNVQVAAMLQWADLTSGLEGTSTAEKWSTAEVTPAHQSIMFQALGGHRKLARADKDSYRKFLDMPDLYWVRFEDFLQAVKEQSKQDPSAANHDLAELRWEAKGDYHVDWIPDPGVPKITSEPQVNGSNPVEAAAPAQARHDTAMLDDSELLEAGPYKSHQMNGTDPHLHTNGVASLAHPAVRAKGTKMVRRFALRLRESGVVGWVPVQKEFNRTKIKARRFKGGQELVREEDEGV</sequence>
<keyword evidence="4" id="KW-0175">Coiled coil</keyword>
<feature type="repeat" description="ANK" evidence="3">
    <location>
        <begin position="92"/>
        <end position="124"/>
    </location>
</feature>
<dbReference type="STRING" id="331657.A0A4V6WKV0"/>
<feature type="repeat" description="ANK" evidence="3">
    <location>
        <begin position="126"/>
        <end position="158"/>
    </location>
</feature>
<feature type="compositionally biased region" description="Low complexity" evidence="5">
    <location>
        <begin position="441"/>
        <end position="455"/>
    </location>
</feature>
<name>A0A4V6WKV0_9PEZI</name>
<feature type="domain" description="KRIT1 ARM-repeats" evidence="7">
    <location>
        <begin position="212"/>
        <end position="340"/>
    </location>
</feature>
<feature type="region of interest" description="Disordered" evidence="5">
    <location>
        <begin position="342"/>
        <end position="472"/>
    </location>
</feature>
<dbReference type="PANTHER" id="PTHR24198">
    <property type="entry name" value="ANKYRIN REPEAT AND PROTEIN KINASE DOMAIN-CONTAINING PROTEIN"/>
    <property type="match status" value="1"/>
</dbReference>
<keyword evidence="1" id="KW-0677">Repeat</keyword>
<dbReference type="PROSITE" id="PS50297">
    <property type="entry name" value="ANK_REP_REGION"/>
    <property type="match status" value="2"/>
</dbReference>
<evidence type="ECO:0000313" key="9">
    <source>
        <dbReference type="Proteomes" id="UP000308768"/>
    </source>
</evidence>
<proteinExistence type="predicted"/>
<dbReference type="PROSITE" id="PS50088">
    <property type="entry name" value="ANK_REPEAT"/>
    <property type="match status" value="2"/>
</dbReference>
<evidence type="ECO:0000259" key="6">
    <source>
        <dbReference type="Pfam" id="PF24513"/>
    </source>
</evidence>
<dbReference type="InterPro" id="IPR056485">
    <property type="entry name" value="ARM_KRIT1"/>
</dbReference>
<dbReference type="Pfam" id="PF24513">
    <property type="entry name" value="DUF7593"/>
    <property type="match status" value="1"/>
</dbReference>
<dbReference type="Pfam" id="PF24521">
    <property type="entry name" value="Ank_KRIT1"/>
    <property type="match status" value="1"/>
</dbReference>
<protein>
    <submittedName>
        <fullName evidence="8">Uncharacterized protein</fullName>
    </submittedName>
</protein>
<feature type="compositionally biased region" description="Basic and acidic residues" evidence="5">
    <location>
        <begin position="51"/>
        <end position="66"/>
    </location>
</feature>
<dbReference type="InterPro" id="IPR056015">
    <property type="entry name" value="DUF7593"/>
</dbReference>
<gene>
    <name evidence="8" type="ORF">B0A49_10668</name>
</gene>
<dbReference type="InterPro" id="IPR036770">
    <property type="entry name" value="Ankyrin_rpt-contain_sf"/>
</dbReference>
<feature type="coiled-coil region" evidence="4">
    <location>
        <begin position="514"/>
        <end position="541"/>
    </location>
</feature>
<keyword evidence="9" id="KW-1185">Reference proteome</keyword>
<keyword evidence="2 3" id="KW-0040">ANK repeat</keyword>
<accession>A0A4V6WKV0</accession>
<dbReference type="AlphaFoldDB" id="A0A4V6WKV0"/>
<dbReference type="SMART" id="SM00248">
    <property type="entry name" value="ANK"/>
    <property type="match status" value="3"/>
</dbReference>
<evidence type="ECO:0000259" key="7">
    <source>
        <dbReference type="Pfam" id="PF24521"/>
    </source>
</evidence>
<evidence type="ECO:0000256" key="3">
    <source>
        <dbReference type="PROSITE-ProRule" id="PRU00023"/>
    </source>
</evidence>
<feature type="region of interest" description="Disordered" evidence="5">
    <location>
        <begin position="1"/>
        <end position="86"/>
    </location>
</feature>
<reference evidence="8 9" key="1">
    <citation type="submission" date="2017-03" db="EMBL/GenBank/DDBJ databases">
        <title>Genomes of endolithic fungi from Antarctica.</title>
        <authorList>
            <person name="Coleine C."/>
            <person name="Masonjones S."/>
            <person name="Stajich J.E."/>
        </authorList>
    </citation>
    <scope>NUCLEOTIDE SEQUENCE [LARGE SCALE GENOMIC DNA]</scope>
    <source>
        <strain evidence="8 9">CCFEE 5187</strain>
    </source>
</reference>
<dbReference type="EMBL" id="NAJN01001182">
    <property type="protein sequence ID" value="TKA65069.1"/>
    <property type="molecule type" value="Genomic_DNA"/>
</dbReference>
<dbReference type="OrthoDB" id="194358at2759"/>
<dbReference type="Pfam" id="PF12796">
    <property type="entry name" value="Ank_2"/>
    <property type="match status" value="1"/>
</dbReference>